<feature type="transmembrane region" description="Helical" evidence="3">
    <location>
        <begin position="12"/>
        <end position="29"/>
    </location>
</feature>
<dbReference type="PROSITE" id="PS51635">
    <property type="entry name" value="PNPLA"/>
    <property type="match status" value="1"/>
</dbReference>
<comment type="caution">
    <text evidence="2">Lacks conserved residue(s) required for the propagation of feature annotation.</text>
</comment>
<dbReference type="GO" id="GO:0016787">
    <property type="term" value="F:hydrolase activity"/>
    <property type="evidence" value="ECO:0007669"/>
    <property type="project" value="UniProtKB-UniRule"/>
</dbReference>
<sequence length="936" mass="104753">MSEQPNREVRLAVVLYGGVSLAIYMNGISQELLRMVRGSSGLASDTLDSVEKIYCELSLTMPDNQGQRTRFLIDIISGTSAGGINGVALAKALVNGCRNLDVLRKAWTEDANIGFLLNDRNPRHLMGRRAESLLDGGHMYDVLLDTIRAMQKEKNATALTPVMDLFVTATDLEGRVVPILLTGTTLDERVHKTVFHFAYDEAAPEETDFTPDDDAMLAFAARCTSSFPVAFPPMRFDDLPTREKGGRDRYARFFPRNLEFEDRQYADGGYLDNRPFSHAIDLLSVRPTSLPGERKLLFVDPFPEAPADPQKDYVPRSFDFIQNAKLGATTLPRREVIRDDLHAINRMNARLDRLGALHKRWNADKEELKKRNLDRDRPPKKDDVDDCDLADLVSRGYGRTYPLYHHLRVYEATDTLTELSAHLAGFPAQSDEIAYMRQILRAWREAHFSPYHEKGKETETAFLSRYDLDFRLRRLVDLRAAVDEKMSGDLADQLPEVRHMIEEELAALRHLGAPATTMVENLLTAKEIGQLTTAVGEHFRRTMAKTSFEARYEAARVVYKTRPVRPLVDKAMSALGAIMQKRFKSGSERIRAKLIKPELIGLLTRYNEFHWHDAMTFPFLEGTGAAEHSEIQVFRISPADSGLNDSPSKLAGVAFGAFGGFLSRDWREHDILWGRLDGAERIVTALLPDDTHKDLRISFVNRLQEAILLDEYEGECGSDRRLALLKAKLADRNVGDEALEDLAAGALGVTNPLPLGLQRFKDHYKKTKPIGPSVREMTHWASRSAGILARMIDDLPSTGALAMFSDRVSGRLRMGGSFTGRIVRFATPGSLQRIQAEHLLFLAMLAGIIIVALAALMMIIGFGTPSSSIPARVGFIILAVAAAIWAGLYTVGRMLSGQLAFSLFVRRFLYLAGAVMILIGIWTSWNTLCDLWASWR</sequence>
<evidence type="ECO:0000256" key="1">
    <source>
        <dbReference type="ARBA" id="ARBA00023098"/>
    </source>
</evidence>
<dbReference type="InterPro" id="IPR019894">
    <property type="entry name" value="Patatin-related_protein"/>
</dbReference>
<dbReference type="Gene3D" id="3.40.1090.10">
    <property type="entry name" value="Cytosolic phospholipase A2 catalytic domain"/>
    <property type="match status" value="1"/>
</dbReference>
<dbReference type="InterPro" id="IPR016035">
    <property type="entry name" value="Acyl_Trfase/lysoPLipase"/>
</dbReference>
<evidence type="ECO:0000256" key="2">
    <source>
        <dbReference type="PROSITE-ProRule" id="PRU01161"/>
    </source>
</evidence>
<dbReference type="Pfam" id="PF01734">
    <property type="entry name" value="Patatin"/>
    <property type="match status" value="1"/>
</dbReference>
<evidence type="ECO:0000313" key="6">
    <source>
        <dbReference type="Proteomes" id="UP000248975"/>
    </source>
</evidence>
<dbReference type="NCBIfam" id="TIGR03607">
    <property type="entry name" value="patatin-like protein"/>
    <property type="match status" value="1"/>
</dbReference>
<organism evidence="5 6">
    <name type="scientific">Cereibacter sphaeroides</name>
    <name type="common">Rhodobacter sphaeroides</name>
    <dbReference type="NCBI Taxonomy" id="1063"/>
    <lineage>
        <taxon>Bacteria</taxon>
        <taxon>Pseudomonadati</taxon>
        <taxon>Pseudomonadota</taxon>
        <taxon>Alphaproteobacteria</taxon>
        <taxon>Rhodobacterales</taxon>
        <taxon>Paracoccaceae</taxon>
        <taxon>Cereibacter</taxon>
    </lineage>
</organism>
<comment type="caution">
    <text evidence="5">The sequence shown here is derived from an EMBL/GenBank/DDBJ whole genome shotgun (WGS) entry which is preliminary data.</text>
</comment>
<dbReference type="AlphaFoldDB" id="A0A2W5UBX4"/>
<feature type="short sequence motif" description="DGA/G" evidence="2">
    <location>
        <begin position="267"/>
        <end position="269"/>
    </location>
</feature>
<dbReference type="SUPFAM" id="SSF52151">
    <property type="entry name" value="FabD/lysophospholipase-like"/>
    <property type="match status" value="1"/>
</dbReference>
<keyword evidence="1 2" id="KW-0443">Lipid metabolism</keyword>
<keyword evidence="3" id="KW-0472">Membrane</keyword>
<dbReference type="InterPro" id="IPR002641">
    <property type="entry name" value="PNPLA_dom"/>
</dbReference>
<feature type="active site" description="Nucleophile" evidence="2">
    <location>
        <position position="80"/>
    </location>
</feature>
<dbReference type="EMBL" id="QFQS01000001">
    <property type="protein sequence ID" value="PZR00854.1"/>
    <property type="molecule type" value="Genomic_DNA"/>
</dbReference>
<keyword evidence="2" id="KW-0378">Hydrolase</keyword>
<protein>
    <submittedName>
        <fullName evidence="5">DUF3376 domain-containing protein</fullName>
    </submittedName>
</protein>
<dbReference type="Proteomes" id="UP000248975">
    <property type="component" value="Unassembled WGS sequence"/>
</dbReference>
<name>A0A2W5UBX4_CERSP</name>
<feature type="active site" description="Proton acceptor" evidence="2">
    <location>
        <position position="267"/>
    </location>
</feature>
<dbReference type="InterPro" id="IPR024282">
    <property type="entry name" value="DUF3376"/>
</dbReference>
<dbReference type="GO" id="GO:0016042">
    <property type="term" value="P:lipid catabolic process"/>
    <property type="evidence" value="ECO:0007669"/>
    <property type="project" value="UniProtKB-UniRule"/>
</dbReference>
<keyword evidence="3" id="KW-0812">Transmembrane</keyword>
<feature type="transmembrane region" description="Helical" evidence="3">
    <location>
        <begin position="908"/>
        <end position="925"/>
    </location>
</feature>
<feature type="domain" description="PNPLA" evidence="4">
    <location>
        <begin position="13"/>
        <end position="280"/>
    </location>
</feature>
<dbReference type="Pfam" id="PF11856">
    <property type="entry name" value="DUF3376"/>
    <property type="match status" value="2"/>
</dbReference>
<keyword evidence="2" id="KW-0442">Lipid degradation</keyword>
<keyword evidence="3" id="KW-1133">Transmembrane helix</keyword>
<evidence type="ECO:0000313" key="5">
    <source>
        <dbReference type="EMBL" id="PZR00854.1"/>
    </source>
</evidence>
<reference evidence="5 6" key="1">
    <citation type="submission" date="2017-08" db="EMBL/GenBank/DDBJ databases">
        <title>Infants hospitalized years apart are colonized by the same room-sourced microbial strains.</title>
        <authorList>
            <person name="Brooks B."/>
            <person name="Olm M.R."/>
            <person name="Firek B.A."/>
            <person name="Baker R."/>
            <person name="Thomas B.C."/>
            <person name="Morowitz M.J."/>
            <person name="Banfield J.F."/>
        </authorList>
    </citation>
    <scope>NUCLEOTIDE SEQUENCE [LARGE SCALE GENOMIC DNA]</scope>
    <source>
        <strain evidence="5">S2_003_000_R2_11</strain>
    </source>
</reference>
<feature type="transmembrane region" description="Helical" evidence="3">
    <location>
        <begin position="839"/>
        <end position="863"/>
    </location>
</feature>
<accession>A0A2W5UBX4</accession>
<feature type="short sequence motif" description="GXSXG" evidence="2">
    <location>
        <begin position="78"/>
        <end position="82"/>
    </location>
</feature>
<evidence type="ECO:0000256" key="3">
    <source>
        <dbReference type="SAM" id="Phobius"/>
    </source>
</evidence>
<gene>
    <name evidence="5" type="ORF">DI533_10125</name>
</gene>
<evidence type="ECO:0000259" key="4">
    <source>
        <dbReference type="PROSITE" id="PS51635"/>
    </source>
</evidence>
<proteinExistence type="predicted"/>
<feature type="transmembrane region" description="Helical" evidence="3">
    <location>
        <begin position="869"/>
        <end position="888"/>
    </location>
</feature>